<feature type="compositionally biased region" description="Gly residues" evidence="2">
    <location>
        <begin position="548"/>
        <end position="566"/>
    </location>
</feature>
<dbReference type="InterPro" id="IPR040171">
    <property type="entry name" value="USBP1-like"/>
</dbReference>
<dbReference type="Proteomes" id="UP000796761">
    <property type="component" value="Unassembled WGS sequence"/>
</dbReference>
<keyword evidence="5" id="KW-1185">Reference proteome</keyword>
<dbReference type="InterPro" id="IPR019536">
    <property type="entry name" value="USHBP1_PDZ-bd"/>
</dbReference>
<name>A0A8K1DAZ4_9PASS</name>
<feature type="domain" description="Harmonin-binding protein USHBP1 PDZ-binding" evidence="3">
    <location>
        <begin position="325"/>
        <end position="389"/>
    </location>
</feature>
<comment type="caution">
    <text evidence="4">The sequence shown here is derived from an EMBL/GenBank/DDBJ whole genome shotgun (WGS) entry which is preliminary data.</text>
</comment>
<feature type="region of interest" description="Disordered" evidence="2">
    <location>
        <begin position="270"/>
        <end position="320"/>
    </location>
</feature>
<dbReference type="Pfam" id="PF10506">
    <property type="entry name" value="USHBP1_PDZ-bd"/>
    <property type="match status" value="1"/>
</dbReference>
<gene>
    <name evidence="4" type="ORF">HGM15179_019937</name>
</gene>
<feature type="region of interest" description="Disordered" evidence="2">
    <location>
        <begin position="425"/>
        <end position="450"/>
    </location>
</feature>
<dbReference type="OrthoDB" id="9219544at2759"/>
<evidence type="ECO:0000259" key="3">
    <source>
        <dbReference type="Pfam" id="PF10506"/>
    </source>
</evidence>
<evidence type="ECO:0000256" key="1">
    <source>
        <dbReference type="SAM" id="Coils"/>
    </source>
</evidence>
<accession>A0A8K1DAZ4</accession>
<feature type="region of interest" description="Disordered" evidence="2">
    <location>
        <begin position="505"/>
        <end position="566"/>
    </location>
</feature>
<feature type="region of interest" description="Disordered" evidence="2">
    <location>
        <begin position="44"/>
        <end position="109"/>
    </location>
</feature>
<dbReference type="AlphaFoldDB" id="A0A8K1DAZ4"/>
<evidence type="ECO:0000256" key="2">
    <source>
        <dbReference type="SAM" id="MobiDB-lite"/>
    </source>
</evidence>
<evidence type="ECO:0000313" key="5">
    <source>
        <dbReference type="Proteomes" id="UP000796761"/>
    </source>
</evidence>
<proteinExistence type="predicted"/>
<reference evidence="4" key="1">
    <citation type="submission" date="2019-04" db="EMBL/GenBank/DDBJ databases">
        <title>Genome assembly of Zosterops borbonicus 15179.</title>
        <authorList>
            <person name="Leroy T."/>
            <person name="Anselmetti Y."/>
            <person name="Tilak M.-K."/>
            <person name="Nabholz B."/>
        </authorList>
    </citation>
    <scope>NUCLEOTIDE SEQUENCE</scope>
    <source>
        <strain evidence="4">HGM_15179</strain>
        <tissue evidence="4">Muscle</tissue>
    </source>
</reference>
<sequence>MAGMGSGLAGQWPYRGSGRDGMGSGHTGAVAGLGWAVAIQGQWPRRVQSSSPCQDSPTGVTRCVPGAGDSASPGRSPRDGQEEEDDEGNEDVAGDTGDTPRYRPGPLAGLAPRQLRRQQHPDSVTVPVAVPQCHCPCRCPAVSLSLSLSPARSPDLFEALQDAVSSLERAVFSRHRQPPAWPAPAPSLEELSRTPAWSPRGWPGVAEVAPGLPEEVTRNATLRATLRQREQELGQASAALRGLRGERDRLQGKVRELREALAGLEELVAFGSDTPGAGDTSGDGDIPGLGDTSGDGGTHGPHTPLSPRPSVGPGWEQEQEERLQQLQGALSRLQDANRELTAALGECKGEAERLSHGLGLRAARDTALRLALRCSERCGGAYAALLELVKAKVTPGDGTGGGDPPGTEEAALREHIRRLRAEQAAVEGSLLDTPEPPESPPGRDPRGRAERALRGARELLPAWRRPEKEELLRELAEIKVGFGGWAGSCPGSFLGSLRGSLLPGGAADAAAVGGAGETSPGAAAGGAGPAGGRAAPPAPVPRLREQLRGGGDGSPGDGSPCGDGSR</sequence>
<keyword evidence="1" id="KW-0175">Coiled coil</keyword>
<dbReference type="PANTHER" id="PTHR23347:SF5">
    <property type="entry name" value="HARMONIN-BINDING PROTEIN USHBP1"/>
    <property type="match status" value="1"/>
</dbReference>
<organism evidence="4 5">
    <name type="scientific">Zosterops borbonicus</name>
    <dbReference type="NCBI Taxonomy" id="364589"/>
    <lineage>
        <taxon>Eukaryota</taxon>
        <taxon>Metazoa</taxon>
        <taxon>Chordata</taxon>
        <taxon>Craniata</taxon>
        <taxon>Vertebrata</taxon>
        <taxon>Euteleostomi</taxon>
        <taxon>Archelosauria</taxon>
        <taxon>Archosauria</taxon>
        <taxon>Dinosauria</taxon>
        <taxon>Saurischia</taxon>
        <taxon>Theropoda</taxon>
        <taxon>Coelurosauria</taxon>
        <taxon>Aves</taxon>
        <taxon>Neognathae</taxon>
        <taxon>Neoaves</taxon>
        <taxon>Telluraves</taxon>
        <taxon>Australaves</taxon>
        <taxon>Passeriformes</taxon>
        <taxon>Sylvioidea</taxon>
        <taxon>Zosteropidae</taxon>
        <taxon>Zosterops</taxon>
    </lineage>
</organism>
<feature type="compositionally biased region" description="Low complexity" evidence="2">
    <location>
        <begin position="505"/>
        <end position="522"/>
    </location>
</feature>
<feature type="non-terminal residue" evidence="4">
    <location>
        <position position="566"/>
    </location>
</feature>
<dbReference type="PANTHER" id="PTHR23347">
    <property type="entry name" value="COLORECTAL MUTANT CANCER PROTEIN MCC PROTEIN -RELATED"/>
    <property type="match status" value="1"/>
</dbReference>
<feature type="compositionally biased region" description="Polar residues" evidence="2">
    <location>
        <begin position="47"/>
        <end position="59"/>
    </location>
</feature>
<feature type="compositionally biased region" description="Acidic residues" evidence="2">
    <location>
        <begin position="81"/>
        <end position="93"/>
    </location>
</feature>
<feature type="coiled-coil region" evidence="1">
    <location>
        <begin position="240"/>
        <end position="267"/>
    </location>
</feature>
<evidence type="ECO:0000313" key="4">
    <source>
        <dbReference type="EMBL" id="TRZ07171.1"/>
    </source>
</evidence>
<dbReference type="EMBL" id="SWJQ01001922">
    <property type="protein sequence ID" value="TRZ07171.1"/>
    <property type="molecule type" value="Genomic_DNA"/>
</dbReference>
<feature type="compositionally biased region" description="Gly residues" evidence="2">
    <location>
        <begin position="279"/>
        <end position="299"/>
    </location>
</feature>
<feature type="compositionally biased region" description="Basic and acidic residues" evidence="2">
    <location>
        <begin position="441"/>
        <end position="450"/>
    </location>
</feature>
<protein>
    <recommendedName>
        <fullName evidence="3">Harmonin-binding protein USHBP1 PDZ-binding domain-containing protein</fullName>
    </recommendedName>
</protein>